<reference evidence="1 2" key="1">
    <citation type="submission" date="2020-04" db="EMBL/GenBank/DDBJ databases">
        <authorList>
            <person name="Wallbank WR R."/>
            <person name="Pardo Diaz C."/>
            <person name="Kozak K."/>
            <person name="Martin S."/>
            <person name="Jiggins C."/>
            <person name="Moest M."/>
            <person name="Warren A I."/>
            <person name="Byers J.R.P. K."/>
            <person name="Montejo-Kovacevich G."/>
            <person name="Yen C E."/>
        </authorList>
    </citation>
    <scope>NUCLEOTIDE SEQUENCE [LARGE SCALE GENOMIC DNA]</scope>
</reference>
<organism evidence="1 2">
    <name type="scientific">Arctia plantaginis</name>
    <name type="common">Wood tiger moth</name>
    <name type="synonym">Phalaena plantaginis</name>
    <dbReference type="NCBI Taxonomy" id="874455"/>
    <lineage>
        <taxon>Eukaryota</taxon>
        <taxon>Metazoa</taxon>
        <taxon>Ecdysozoa</taxon>
        <taxon>Arthropoda</taxon>
        <taxon>Hexapoda</taxon>
        <taxon>Insecta</taxon>
        <taxon>Pterygota</taxon>
        <taxon>Neoptera</taxon>
        <taxon>Endopterygota</taxon>
        <taxon>Lepidoptera</taxon>
        <taxon>Glossata</taxon>
        <taxon>Ditrysia</taxon>
        <taxon>Noctuoidea</taxon>
        <taxon>Erebidae</taxon>
        <taxon>Arctiinae</taxon>
        <taxon>Arctia</taxon>
    </lineage>
</organism>
<dbReference type="OrthoDB" id="10057240at2759"/>
<accession>A0A8S1BI50</accession>
<evidence type="ECO:0000313" key="2">
    <source>
        <dbReference type="Proteomes" id="UP000494106"/>
    </source>
</evidence>
<evidence type="ECO:0008006" key="3">
    <source>
        <dbReference type="Google" id="ProtNLM"/>
    </source>
</evidence>
<evidence type="ECO:0000313" key="1">
    <source>
        <dbReference type="EMBL" id="CAB3259456.1"/>
    </source>
</evidence>
<sequence length="256" mass="29045">MKNMFHLIQSCSYTYESMLNRETSISSEWEARNLIARYTIECIAACAFGIDAYTMTDDTEENPFTRLALSFTKAPKLFTRPLKTNDIIEVLENLDSDNEILGADIFIDPPGDGRVSDEYNRYMGGVDRLDANVGVYRITMRGKTWFTPIPFWLIDVAVNNATLLARQYRGDIDTLEFRRSIARTLFQNHGTEKVHPGLIRKVQTSVPYAVRKHNAAHMIGKALSRLRCALCKNETVTACSKCGVNLHAKCFSQFHS</sequence>
<comment type="caution">
    <text evidence="1">The sequence shown here is derived from an EMBL/GenBank/DDBJ whole genome shotgun (WGS) entry which is preliminary data.</text>
</comment>
<dbReference type="Proteomes" id="UP000494106">
    <property type="component" value="Unassembled WGS sequence"/>
</dbReference>
<dbReference type="EMBL" id="CADEBC010000613">
    <property type="protein sequence ID" value="CAB3259456.1"/>
    <property type="molecule type" value="Genomic_DNA"/>
</dbReference>
<dbReference type="AlphaFoldDB" id="A0A8S1BI50"/>
<proteinExistence type="predicted"/>
<gene>
    <name evidence="1" type="ORF">APLA_LOCUS17078</name>
</gene>
<dbReference type="PANTHER" id="PTHR47272:SF2">
    <property type="entry name" value="PIGGYBAC TRANSPOSABLE ELEMENT-DERIVED PROTEIN 3-LIKE"/>
    <property type="match status" value="1"/>
</dbReference>
<protein>
    <recommendedName>
        <fullName evidence="3">PiggyBac transposable element-derived protein domain-containing protein</fullName>
    </recommendedName>
</protein>
<name>A0A8S1BI50_ARCPL</name>
<dbReference type="PANTHER" id="PTHR47272">
    <property type="entry name" value="DDE_TNP_1_7 DOMAIN-CONTAINING PROTEIN"/>
    <property type="match status" value="1"/>
</dbReference>
<keyword evidence="2" id="KW-1185">Reference proteome</keyword>